<dbReference type="EMBL" id="FR687359">
    <property type="protein sequence ID" value="CBW75582.1"/>
    <property type="molecule type" value="Genomic_DNA"/>
</dbReference>
<name>E5ASK0_MYCRK</name>
<gene>
    <name evidence="2" type="ordered locus">RBRH_00205</name>
</gene>
<protein>
    <submittedName>
        <fullName evidence="2">Transposase</fullName>
    </submittedName>
</protein>
<sequence>MKRRYASGYTGYRVHGAVSVKRKYERYSRKLKLLVLQQIRSEGLSDRKAAARFDIRNRTVIGLRKRQYDEGDVDALSQRPPACSKKMPEQPTTAPPSPDGDTRTR</sequence>
<evidence type="ECO:0000256" key="1">
    <source>
        <dbReference type="SAM" id="MobiDB-lite"/>
    </source>
</evidence>
<proteinExistence type="predicted"/>
<dbReference type="KEGG" id="brh:RBRH_00205"/>
<organism evidence="2 3">
    <name type="scientific">Mycetohabitans rhizoxinica (strain DSM 19002 / CIP 109453 / HKI 454)</name>
    <name type="common">Paraburkholderia rhizoxinica</name>
    <dbReference type="NCBI Taxonomy" id="882378"/>
    <lineage>
        <taxon>Bacteria</taxon>
        <taxon>Pseudomonadati</taxon>
        <taxon>Pseudomonadota</taxon>
        <taxon>Betaproteobacteria</taxon>
        <taxon>Burkholderiales</taxon>
        <taxon>Burkholderiaceae</taxon>
        <taxon>Mycetohabitans</taxon>
    </lineage>
</organism>
<dbReference type="AlphaFoldDB" id="E5ASK0"/>
<dbReference type="STRING" id="882378.RBRH_00205"/>
<dbReference type="SUPFAM" id="SSF48295">
    <property type="entry name" value="TrpR-like"/>
    <property type="match status" value="1"/>
</dbReference>
<evidence type="ECO:0000313" key="2">
    <source>
        <dbReference type="EMBL" id="CBW75582.1"/>
    </source>
</evidence>
<dbReference type="InterPro" id="IPR010921">
    <property type="entry name" value="Trp_repressor/repl_initiator"/>
</dbReference>
<dbReference type="GO" id="GO:0043565">
    <property type="term" value="F:sequence-specific DNA binding"/>
    <property type="evidence" value="ECO:0007669"/>
    <property type="project" value="InterPro"/>
</dbReference>
<evidence type="ECO:0000313" key="3">
    <source>
        <dbReference type="Proteomes" id="UP000007437"/>
    </source>
</evidence>
<dbReference type="eggNOG" id="COG2963">
    <property type="taxonomic scope" value="Bacteria"/>
</dbReference>
<feature type="region of interest" description="Disordered" evidence="1">
    <location>
        <begin position="66"/>
        <end position="105"/>
    </location>
</feature>
<reference evidence="2 3" key="1">
    <citation type="journal article" date="2011" name="J. Bacteriol.">
        <title>Complete genome sequence of Burkholderia rhizoxinica, an endosymbiont of Rhizopus microsporus.</title>
        <authorList>
            <person name="Lackner G."/>
            <person name="Moebius N."/>
            <person name="Partida-Martinez L."/>
            <person name="Hertweck C."/>
        </authorList>
    </citation>
    <scope>NUCLEOTIDE SEQUENCE [LARGE SCALE GENOMIC DNA]</scope>
    <source>
        <strain evidence="3">DSM 19002 / CIP 109453 / HKI 454</strain>
    </source>
</reference>
<dbReference type="HOGENOM" id="CLU_2231569_0_0_4"/>
<accession>E5ASK0</accession>
<dbReference type="Proteomes" id="UP000007437">
    <property type="component" value="Chromosome"/>
</dbReference>